<keyword evidence="3" id="KW-1185">Reference proteome</keyword>
<keyword evidence="1" id="KW-0812">Transmembrane</keyword>
<name>A0ABP6QC13_9ACTN</name>
<dbReference type="Proteomes" id="UP001501237">
    <property type="component" value="Unassembled WGS sequence"/>
</dbReference>
<keyword evidence="1" id="KW-0472">Membrane</keyword>
<evidence type="ECO:0000256" key="1">
    <source>
        <dbReference type="SAM" id="Phobius"/>
    </source>
</evidence>
<accession>A0ABP6QC13</accession>
<evidence type="ECO:0000313" key="2">
    <source>
        <dbReference type="EMBL" id="GAA3211336.1"/>
    </source>
</evidence>
<feature type="transmembrane region" description="Helical" evidence="1">
    <location>
        <begin position="12"/>
        <end position="32"/>
    </location>
</feature>
<proteinExistence type="predicted"/>
<keyword evidence="1" id="KW-1133">Transmembrane helix</keyword>
<gene>
    <name evidence="2" type="ORF">GCM10010468_29980</name>
</gene>
<dbReference type="RefSeq" id="WP_344828194.1">
    <property type="nucleotide sequence ID" value="NZ_BAAAUV010000006.1"/>
</dbReference>
<organism evidence="2 3">
    <name type="scientific">Actinocorallia longicatena</name>
    <dbReference type="NCBI Taxonomy" id="111803"/>
    <lineage>
        <taxon>Bacteria</taxon>
        <taxon>Bacillati</taxon>
        <taxon>Actinomycetota</taxon>
        <taxon>Actinomycetes</taxon>
        <taxon>Streptosporangiales</taxon>
        <taxon>Thermomonosporaceae</taxon>
        <taxon>Actinocorallia</taxon>
    </lineage>
</organism>
<reference evidence="3" key="1">
    <citation type="journal article" date="2019" name="Int. J. Syst. Evol. Microbiol.">
        <title>The Global Catalogue of Microorganisms (GCM) 10K type strain sequencing project: providing services to taxonomists for standard genome sequencing and annotation.</title>
        <authorList>
            <consortium name="The Broad Institute Genomics Platform"/>
            <consortium name="The Broad Institute Genome Sequencing Center for Infectious Disease"/>
            <person name="Wu L."/>
            <person name="Ma J."/>
        </authorList>
    </citation>
    <scope>NUCLEOTIDE SEQUENCE [LARGE SCALE GENOMIC DNA]</scope>
    <source>
        <strain evidence="3">JCM 9377</strain>
    </source>
</reference>
<evidence type="ECO:0000313" key="3">
    <source>
        <dbReference type="Proteomes" id="UP001501237"/>
    </source>
</evidence>
<comment type="caution">
    <text evidence="2">The sequence shown here is derived from an EMBL/GenBank/DDBJ whole genome shotgun (WGS) entry which is preliminary data.</text>
</comment>
<protein>
    <submittedName>
        <fullName evidence="2">Uncharacterized protein</fullName>
    </submittedName>
</protein>
<sequence length="127" mass="13560">MVAGRGAWGGRLGLVGLGVVIGVVVAVVVVMWPRRTLVQREDQPATVRYADGAGHHVGLFRERTLFSESYHLVISGDPGLSYGHRVDIGAGGSLRVRAAEWTDAGVRVRFVSGHELFVPAALFIGGR</sequence>
<dbReference type="EMBL" id="BAAAUV010000006">
    <property type="protein sequence ID" value="GAA3211336.1"/>
    <property type="molecule type" value="Genomic_DNA"/>
</dbReference>